<dbReference type="FunFam" id="1.20.1250.20:FF:000026">
    <property type="entry name" value="MFS quinate transporter QutD"/>
    <property type="match status" value="1"/>
</dbReference>
<dbReference type="InterPro" id="IPR005829">
    <property type="entry name" value="Sugar_transporter_CS"/>
</dbReference>
<comment type="similarity">
    <text evidence="2 7">Belongs to the major facilitator superfamily. Sugar transporter (TC 2.A.1.1) family.</text>
</comment>
<evidence type="ECO:0000256" key="5">
    <source>
        <dbReference type="ARBA" id="ARBA00022989"/>
    </source>
</evidence>
<evidence type="ECO:0000256" key="8">
    <source>
        <dbReference type="SAM" id="Phobius"/>
    </source>
</evidence>
<evidence type="ECO:0000313" key="10">
    <source>
        <dbReference type="EMBL" id="CAK4034585.1"/>
    </source>
</evidence>
<feature type="transmembrane region" description="Helical" evidence="8">
    <location>
        <begin position="56"/>
        <end position="83"/>
    </location>
</feature>
<dbReference type="InterPro" id="IPR050360">
    <property type="entry name" value="MFS_Sugar_Transporters"/>
</dbReference>
<dbReference type="AlphaFoldDB" id="A0AAI9EFT8"/>
<organism evidence="10 11">
    <name type="scientific">Lecanosticta acicola</name>
    <dbReference type="NCBI Taxonomy" id="111012"/>
    <lineage>
        <taxon>Eukaryota</taxon>
        <taxon>Fungi</taxon>
        <taxon>Dikarya</taxon>
        <taxon>Ascomycota</taxon>
        <taxon>Pezizomycotina</taxon>
        <taxon>Dothideomycetes</taxon>
        <taxon>Dothideomycetidae</taxon>
        <taxon>Mycosphaerellales</taxon>
        <taxon>Mycosphaerellaceae</taxon>
        <taxon>Lecanosticta</taxon>
    </lineage>
</organism>
<proteinExistence type="inferred from homology"/>
<dbReference type="Proteomes" id="UP001296104">
    <property type="component" value="Unassembled WGS sequence"/>
</dbReference>
<feature type="transmembrane region" description="Helical" evidence="8">
    <location>
        <begin position="429"/>
        <end position="448"/>
    </location>
</feature>
<evidence type="ECO:0000256" key="3">
    <source>
        <dbReference type="ARBA" id="ARBA00022448"/>
    </source>
</evidence>
<dbReference type="InterPro" id="IPR003663">
    <property type="entry name" value="Sugar/inositol_transpt"/>
</dbReference>
<keyword evidence="11" id="KW-1185">Reference proteome</keyword>
<dbReference type="InterPro" id="IPR020846">
    <property type="entry name" value="MFS_dom"/>
</dbReference>
<protein>
    <submittedName>
        <fullName evidence="10">Mfs monosaccharide</fullName>
    </submittedName>
</protein>
<feature type="transmembrane region" description="Helical" evidence="8">
    <location>
        <begin position="333"/>
        <end position="352"/>
    </location>
</feature>
<dbReference type="PRINTS" id="PR00171">
    <property type="entry name" value="SUGRTRNSPORT"/>
</dbReference>
<feature type="transmembrane region" description="Helical" evidence="8">
    <location>
        <begin position="364"/>
        <end position="389"/>
    </location>
</feature>
<feature type="domain" description="Major facilitator superfamily (MFS) profile" evidence="9">
    <location>
        <begin position="60"/>
        <end position="521"/>
    </location>
</feature>
<sequence>MDSYDKPKKQPDLLLTQESLKENKAMRTPSDSAGILCGAREPYCESGFPGIFTSHYVALCAAFSALGGLLFGYDQGVVSVILVEEQFLQRFTRIAEGSASAGFWKGLLTAMIELGALLGALNQGWMADKFSRKYSIVMAVGVFIVGSALQTAAVDYSMLVVARFIGGLGIGMLSMVAPLYIAEISPPEIRGALLVLEELSIVTGIVVAFWITYGTYYMAGEWAWRLPFLLQVLPGLVLGVGILFLPFSPRWLASKGRDQEALVNLAKLRQLPTADPRVQLEWFDIRAEVALHKEISAERHPQLQERTGMNRFKLEIASWTDCLKRGCWRRTHVGVVLMFFQQFVGINALIYYSPTLFETMGLDYNMRLIMSGVLNICQLVGVSTSLWTMDRFGRRPLLLCGSALMFIAQLLIAVLVGKFSHDWPAHRPEGWACVAMLLFYMVSFGASWGPVPWAMPSEIFPSSLRAKGVALSTCSNWLNNFIIGLITPPLVQETGYGAYVFFAAFCLLSFVWTFFFVPETNGKSLEAMDHVFKDVSSEAEAWRRDRIERDIVARSTATASPEMNG</sequence>
<dbReference type="PROSITE" id="PS00216">
    <property type="entry name" value="SUGAR_TRANSPORT_1"/>
    <property type="match status" value="1"/>
</dbReference>
<feature type="transmembrane region" description="Helical" evidence="8">
    <location>
        <begin position="396"/>
        <end position="417"/>
    </location>
</feature>
<evidence type="ECO:0000256" key="7">
    <source>
        <dbReference type="RuleBase" id="RU003346"/>
    </source>
</evidence>
<gene>
    <name evidence="10" type="ORF">LECACI_7A009743</name>
</gene>
<dbReference type="GO" id="GO:0016020">
    <property type="term" value="C:membrane"/>
    <property type="evidence" value="ECO:0007669"/>
    <property type="project" value="UniProtKB-SubCell"/>
</dbReference>
<reference evidence="10" key="1">
    <citation type="submission" date="2023-11" db="EMBL/GenBank/DDBJ databases">
        <authorList>
            <person name="Alioto T."/>
            <person name="Alioto T."/>
            <person name="Gomez Garrido J."/>
        </authorList>
    </citation>
    <scope>NUCLEOTIDE SEQUENCE</scope>
</reference>
<comment type="caution">
    <text evidence="10">The sequence shown here is derived from an EMBL/GenBank/DDBJ whole genome shotgun (WGS) entry which is preliminary data.</text>
</comment>
<dbReference type="EMBL" id="CAVMBE010000125">
    <property type="protein sequence ID" value="CAK4034585.1"/>
    <property type="molecule type" value="Genomic_DNA"/>
</dbReference>
<name>A0AAI9EFT8_9PEZI</name>
<evidence type="ECO:0000256" key="1">
    <source>
        <dbReference type="ARBA" id="ARBA00004141"/>
    </source>
</evidence>
<dbReference type="GO" id="GO:0005351">
    <property type="term" value="F:carbohydrate:proton symporter activity"/>
    <property type="evidence" value="ECO:0007669"/>
    <property type="project" value="TreeGrafter"/>
</dbReference>
<dbReference type="NCBIfam" id="TIGR00879">
    <property type="entry name" value="SP"/>
    <property type="match status" value="1"/>
</dbReference>
<evidence type="ECO:0000313" key="11">
    <source>
        <dbReference type="Proteomes" id="UP001296104"/>
    </source>
</evidence>
<dbReference type="Pfam" id="PF00083">
    <property type="entry name" value="Sugar_tr"/>
    <property type="match status" value="1"/>
</dbReference>
<feature type="transmembrane region" description="Helical" evidence="8">
    <location>
        <begin position="228"/>
        <end position="247"/>
    </location>
</feature>
<evidence type="ECO:0000256" key="4">
    <source>
        <dbReference type="ARBA" id="ARBA00022692"/>
    </source>
</evidence>
<feature type="transmembrane region" description="Helical" evidence="8">
    <location>
        <begin position="496"/>
        <end position="517"/>
    </location>
</feature>
<comment type="subcellular location">
    <subcellularLocation>
        <location evidence="1">Membrane</location>
        <topology evidence="1">Multi-pass membrane protein</topology>
    </subcellularLocation>
</comment>
<evidence type="ECO:0000259" key="9">
    <source>
        <dbReference type="PROSITE" id="PS50850"/>
    </source>
</evidence>
<feature type="transmembrane region" description="Helical" evidence="8">
    <location>
        <begin position="134"/>
        <end position="154"/>
    </location>
</feature>
<feature type="transmembrane region" description="Helical" evidence="8">
    <location>
        <begin position="160"/>
        <end position="181"/>
    </location>
</feature>
<dbReference type="Gene3D" id="1.20.1250.20">
    <property type="entry name" value="MFS general substrate transporter like domains"/>
    <property type="match status" value="1"/>
</dbReference>
<keyword evidence="4 8" id="KW-0812">Transmembrane</keyword>
<keyword evidence="6 8" id="KW-0472">Membrane</keyword>
<dbReference type="PROSITE" id="PS50850">
    <property type="entry name" value="MFS"/>
    <property type="match status" value="1"/>
</dbReference>
<dbReference type="InterPro" id="IPR036259">
    <property type="entry name" value="MFS_trans_sf"/>
</dbReference>
<dbReference type="PROSITE" id="PS00217">
    <property type="entry name" value="SUGAR_TRANSPORT_2"/>
    <property type="match status" value="1"/>
</dbReference>
<accession>A0AAI9EFT8</accession>
<dbReference type="PANTHER" id="PTHR48022">
    <property type="entry name" value="PLASTIDIC GLUCOSE TRANSPORTER 4"/>
    <property type="match status" value="1"/>
</dbReference>
<feature type="transmembrane region" description="Helical" evidence="8">
    <location>
        <begin position="469"/>
        <end position="490"/>
    </location>
</feature>
<dbReference type="InterPro" id="IPR005828">
    <property type="entry name" value="MFS_sugar_transport-like"/>
</dbReference>
<evidence type="ECO:0000256" key="6">
    <source>
        <dbReference type="ARBA" id="ARBA00023136"/>
    </source>
</evidence>
<dbReference type="SUPFAM" id="SSF103473">
    <property type="entry name" value="MFS general substrate transporter"/>
    <property type="match status" value="1"/>
</dbReference>
<dbReference type="PANTHER" id="PTHR48022:SF14">
    <property type="entry name" value="MAJOR FACILITATOR SUPERFAMILY (MFS) PROFILE DOMAIN-CONTAINING PROTEIN-RELATED"/>
    <property type="match status" value="1"/>
</dbReference>
<keyword evidence="5 8" id="KW-1133">Transmembrane helix</keyword>
<evidence type="ECO:0000256" key="2">
    <source>
        <dbReference type="ARBA" id="ARBA00010992"/>
    </source>
</evidence>
<keyword evidence="3 7" id="KW-0813">Transport</keyword>
<feature type="transmembrane region" description="Helical" evidence="8">
    <location>
        <begin position="193"/>
        <end position="216"/>
    </location>
</feature>